<evidence type="ECO:0000313" key="4">
    <source>
        <dbReference type="Proteomes" id="UP001501207"/>
    </source>
</evidence>
<dbReference type="Proteomes" id="UP001501207">
    <property type="component" value="Unassembled WGS sequence"/>
</dbReference>
<reference evidence="4" key="1">
    <citation type="journal article" date="2019" name="Int. J. Syst. Evol. Microbiol.">
        <title>The Global Catalogue of Microorganisms (GCM) 10K type strain sequencing project: providing services to taxonomists for standard genome sequencing and annotation.</title>
        <authorList>
            <consortium name="The Broad Institute Genomics Platform"/>
            <consortium name="The Broad Institute Genome Sequencing Center for Infectious Disease"/>
            <person name="Wu L."/>
            <person name="Ma J."/>
        </authorList>
    </citation>
    <scope>NUCLEOTIDE SEQUENCE [LARGE SCALE GENOMIC DNA]</scope>
    <source>
        <strain evidence="4">JCM 17664</strain>
    </source>
</reference>
<accession>A0ABP8FIX3</accession>
<dbReference type="InterPro" id="IPR010496">
    <property type="entry name" value="AL/BT2_dom"/>
</dbReference>
<protein>
    <submittedName>
        <fullName evidence="3">DUF1080 domain-containing protein</fullName>
    </submittedName>
</protein>
<comment type="caution">
    <text evidence="3">The sequence shown here is derived from an EMBL/GenBank/DDBJ whole genome shotgun (WGS) entry which is preliminary data.</text>
</comment>
<proteinExistence type="predicted"/>
<feature type="compositionally biased region" description="Low complexity" evidence="1">
    <location>
        <begin position="23"/>
        <end position="34"/>
    </location>
</feature>
<organism evidence="3 4">
    <name type="scientific">Compostibacter hankyongensis</name>
    <dbReference type="NCBI Taxonomy" id="1007089"/>
    <lineage>
        <taxon>Bacteria</taxon>
        <taxon>Pseudomonadati</taxon>
        <taxon>Bacteroidota</taxon>
        <taxon>Chitinophagia</taxon>
        <taxon>Chitinophagales</taxon>
        <taxon>Chitinophagaceae</taxon>
        <taxon>Compostibacter</taxon>
    </lineage>
</organism>
<gene>
    <name evidence="3" type="ORF">GCM10023143_08970</name>
</gene>
<dbReference type="EMBL" id="BAABFN010000001">
    <property type="protein sequence ID" value="GAA4304481.1"/>
    <property type="molecule type" value="Genomic_DNA"/>
</dbReference>
<feature type="region of interest" description="Disordered" evidence="1">
    <location>
        <begin position="1"/>
        <end position="37"/>
    </location>
</feature>
<keyword evidence="4" id="KW-1185">Reference proteome</keyword>
<evidence type="ECO:0000256" key="1">
    <source>
        <dbReference type="SAM" id="MobiDB-lite"/>
    </source>
</evidence>
<dbReference type="Pfam" id="PF06439">
    <property type="entry name" value="3keto-disac_hyd"/>
    <property type="match status" value="1"/>
</dbReference>
<name>A0ABP8FIX3_9BACT</name>
<dbReference type="Gene3D" id="2.60.120.560">
    <property type="entry name" value="Exo-inulinase, domain 1"/>
    <property type="match status" value="1"/>
</dbReference>
<feature type="compositionally biased region" description="Polar residues" evidence="1">
    <location>
        <begin position="1"/>
        <end position="18"/>
    </location>
</feature>
<sequence length="253" mass="27753">MLASCGNSGSGNAAQDSTVAGPATDSSEATAETAPPNQLTDAEKAAGWQLLFDGTSLSGWHSFHQQQPGSAWKIQDGAIMLDTAQRKGYQIKGGGDLLTDATYGNFDLKLQWKIQPCGNSGVLFYVQDEPRYAESWHTGPEVQVLDNSCHSDAKIPKHRAGDLYDLISSSPETVNPAGQWNDVEIRSDNGHLQLFLNGVQVVETQLWTDEWKKLVAGSKFKAMPGFGTFKEGHLALQDHGFMVWYRNIRIRKL</sequence>
<evidence type="ECO:0000259" key="2">
    <source>
        <dbReference type="Pfam" id="PF06439"/>
    </source>
</evidence>
<evidence type="ECO:0000313" key="3">
    <source>
        <dbReference type="EMBL" id="GAA4304481.1"/>
    </source>
</evidence>
<feature type="domain" description="3-keto-alpha-glucoside-1,2-lyase/3-keto-2-hydroxy-glucal hydratase" evidence="2">
    <location>
        <begin position="47"/>
        <end position="251"/>
    </location>
</feature>